<dbReference type="EMBL" id="MFAC01000032">
    <property type="protein sequence ID" value="OGD66440.1"/>
    <property type="molecule type" value="Genomic_DNA"/>
</dbReference>
<comment type="caution">
    <text evidence="1">The sequence shown here is derived from an EMBL/GenBank/DDBJ whole genome shotgun (WGS) entry which is preliminary data.</text>
</comment>
<protein>
    <submittedName>
        <fullName evidence="1">Uncharacterized protein</fullName>
    </submittedName>
</protein>
<dbReference type="STRING" id="1797580.A2Z61_00295"/>
<sequence length="264" mass="30360">MFKITGILIVIIITSGAGWFIYNDINKGNSSENDVDDNLIAASVDNIPQDIKDIVIENNIIKINLAVPNLSKQIIFYNNDLPEDAKILLREKITKLRNNLKENNDLFSDWLSIGVNYKIAGDYESARDAWEYVSAIRPSSSVSFSNLGDLYHYYLKDFPKAEKNFLQAIENDKQKTDVYIALHELYKYSYKQNTTLVTDVLFEGLKEEPRNINLLITLAAYFKEIEDIVNAKKYYTQARDEAQKLKNTQLTELLNKEIKEVSKP</sequence>
<accession>A0A1F5EGK6</accession>
<dbReference type="SUPFAM" id="SSF48452">
    <property type="entry name" value="TPR-like"/>
    <property type="match status" value="1"/>
</dbReference>
<dbReference type="InterPro" id="IPR011990">
    <property type="entry name" value="TPR-like_helical_dom_sf"/>
</dbReference>
<organism evidence="1 2">
    <name type="scientific">Candidatus Campbellbacteria bacterium RIFCSPLOWO2_02_35_12</name>
    <dbReference type="NCBI Taxonomy" id="1797580"/>
    <lineage>
        <taxon>Bacteria</taxon>
        <taxon>Candidatus Campbelliibacteriota</taxon>
    </lineage>
</organism>
<reference evidence="1 2" key="1">
    <citation type="journal article" date="2016" name="Nat. Commun.">
        <title>Thousands of microbial genomes shed light on interconnected biogeochemical processes in an aquifer system.</title>
        <authorList>
            <person name="Anantharaman K."/>
            <person name="Brown C.T."/>
            <person name="Hug L.A."/>
            <person name="Sharon I."/>
            <person name="Castelle C.J."/>
            <person name="Probst A.J."/>
            <person name="Thomas B.C."/>
            <person name="Singh A."/>
            <person name="Wilkins M.J."/>
            <person name="Karaoz U."/>
            <person name="Brodie E.L."/>
            <person name="Williams K.H."/>
            <person name="Hubbard S.S."/>
            <person name="Banfield J.F."/>
        </authorList>
    </citation>
    <scope>NUCLEOTIDE SEQUENCE [LARGE SCALE GENOMIC DNA]</scope>
</reference>
<dbReference type="Gene3D" id="1.25.40.10">
    <property type="entry name" value="Tetratricopeptide repeat domain"/>
    <property type="match status" value="1"/>
</dbReference>
<dbReference type="AlphaFoldDB" id="A0A1F5EGK6"/>
<gene>
    <name evidence="1" type="ORF">A2Z61_00295</name>
</gene>
<proteinExistence type="predicted"/>
<dbReference type="Proteomes" id="UP000186029">
    <property type="component" value="Unassembled WGS sequence"/>
</dbReference>
<name>A0A1F5EGK6_9BACT</name>
<evidence type="ECO:0000313" key="1">
    <source>
        <dbReference type="EMBL" id="OGD66440.1"/>
    </source>
</evidence>
<dbReference type="SMART" id="SM00028">
    <property type="entry name" value="TPR"/>
    <property type="match status" value="3"/>
</dbReference>
<dbReference type="InterPro" id="IPR019734">
    <property type="entry name" value="TPR_rpt"/>
</dbReference>
<evidence type="ECO:0000313" key="2">
    <source>
        <dbReference type="Proteomes" id="UP000186029"/>
    </source>
</evidence>